<proteinExistence type="inferred from homology"/>
<dbReference type="InterPro" id="IPR002213">
    <property type="entry name" value="UDP_glucos_trans"/>
</dbReference>
<feature type="signal peptide" evidence="8">
    <location>
        <begin position="1"/>
        <end position="21"/>
    </location>
</feature>
<evidence type="ECO:0000256" key="4">
    <source>
        <dbReference type="ARBA" id="ARBA00022692"/>
    </source>
</evidence>
<evidence type="ECO:0000256" key="5">
    <source>
        <dbReference type="ARBA" id="ARBA00022989"/>
    </source>
</evidence>
<accession>A0A8C3YCG4</accession>
<evidence type="ECO:0000256" key="6">
    <source>
        <dbReference type="ARBA" id="ARBA00023136"/>
    </source>
</evidence>
<evidence type="ECO:0000256" key="1">
    <source>
        <dbReference type="ARBA" id="ARBA00009995"/>
    </source>
</evidence>
<dbReference type="PANTHER" id="PTHR48043">
    <property type="entry name" value="EG:EG0003.4 PROTEIN-RELATED"/>
    <property type="match status" value="1"/>
</dbReference>
<evidence type="ECO:0000313" key="9">
    <source>
        <dbReference type="Ensembl" id="ENSCWAP00000002224.1"/>
    </source>
</evidence>
<evidence type="ECO:0000256" key="3">
    <source>
        <dbReference type="ARBA" id="ARBA00022679"/>
    </source>
</evidence>
<keyword evidence="2 7" id="KW-0328">Glycosyltransferase</keyword>
<dbReference type="GO" id="GO:0016020">
    <property type="term" value="C:membrane"/>
    <property type="evidence" value="ECO:0007669"/>
    <property type="project" value="UniProtKB-SubCell"/>
</dbReference>
<reference evidence="9" key="1">
    <citation type="submission" date="2025-08" db="UniProtKB">
        <authorList>
            <consortium name="Ensembl"/>
        </authorList>
    </citation>
    <scope>IDENTIFICATION</scope>
</reference>
<dbReference type="Gene3D" id="3.40.50.2000">
    <property type="entry name" value="Glycogen Phosphorylase B"/>
    <property type="match status" value="2"/>
</dbReference>
<organism evidence="9 10">
    <name type="scientific">Catagonus wagneri</name>
    <name type="common">Chacoan peccary</name>
    <dbReference type="NCBI Taxonomy" id="51154"/>
    <lineage>
        <taxon>Eukaryota</taxon>
        <taxon>Metazoa</taxon>
        <taxon>Chordata</taxon>
        <taxon>Craniata</taxon>
        <taxon>Vertebrata</taxon>
        <taxon>Euteleostomi</taxon>
        <taxon>Mammalia</taxon>
        <taxon>Eutheria</taxon>
        <taxon>Laurasiatheria</taxon>
        <taxon>Artiodactyla</taxon>
        <taxon>Suina</taxon>
        <taxon>Tayassuidae</taxon>
        <taxon>Catagonus</taxon>
    </lineage>
</organism>
<comment type="similarity">
    <text evidence="1 7">Belongs to the UDP-glycosyltransferase family.</text>
</comment>
<dbReference type="PANTHER" id="PTHR48043:SF160">
    <property type="entry name" value="UDP-GLUCURONOSYLTRANSFERASE 2B33"/>
    <property type="match status" value="1"/>
</dbReference>
<dbReference type="GeneTree" id="ENSGT00940000153212"/>
<feature type="transmembrane region" description="Helical" evidence="8">
    <location>
        <begin position="492"/>
        <end position="515"/>
    </location>
</feature>
<dbReference type="InterPro" id="IPR050271">
    <property type="entry name" value="UDP-glycosyltransferase"/>
</dbReference>
<dbReference type="SUPFAM" id="SSF53756">
    <property type="entry name" value="UDP-Glycosyltransferase/glycogen phosphorylase"/>
    <property type="match status" value="1"/>
</dbReference>
<dbReference type="EC" id="2.4.1.17" evidence="8"/>
<dbReference type="Pfam" id="PF00201">
    <property type="entry name" value="UDPGT"/>
    <property type="match status" value="1"/>
</dbReference>
<dbReference type="Ensembl" id="ENSCWAT00000002424.1">
    <property type="protein sequence ID" value="ENSCWAP00000002224.1"/>
    <property type="gene ID" value="ENSCWAG00000001790.1"/>
</dbReference>
<dbReference type="CDD" id="cd03784">
    <property type="entry name" value="GT1_Gtf-like"/>
    <property type="match status" value="1"/>
</dbReference>
<name>A0A8C3YCG4_9CETA</name>
<dbReference type="FunFam" id="3.40.50.2000:FF:000001">
    <property type="entry name" value="UDP-glucuronosyltransferase"/>
    <property type="match status" value="1"/>
</dbReference>
<keyword evidence="8" id="KW-0732">Signal</keyword>
<keyword evidence="5 8" id="KW-1133">Transmembrane helix</keyword>
<evidence type="ECO:0000313" key="10">
    <source>
        <dbReference type="Proteomes" id="UP000694540"/>
    </source>
</evidence>
<evidence type="ECO:0000256" key="2">
    <source>
        <dbReference type="ARBA" id="ARBA00022676"/>
    </source>
</evidence>
<dbReference type="FunFam" id="3.40.50.2000:FF:000081">
    <property type="entry name" value="UDP-glucuronosyltransferase 2A2"/>
    <property type="match status" value="1"/>
</dbReference>
<keyword evidence="10" id="KW-1185">Reference proteome</keyword>
<comment type="catalytic activity">
    <reaction evidence="8">
        <text>glucuronate acceptor + UDP-alpha-D-glucuronate = acceptor beta-D-glucuronoside + UDP + H(+)</text>
        <dbReference type="Rhea" id="RHEA:21032"/>
        <dbReference type="ChEBI" id="CHEBI:15378"/>
        <dbReference type="ChEBI" id="CHEBI:58052"/>
        <dbReference type="ChEBI" id="CHEBI:58223"/>
        <dbReference type="ChEBI" id="CHEBI:132367"/>
        <dbReference type="ChEBI" id="CHEBI:132368"/>
        <dbReference type="EC" id="2.4.1.17"/>
    </reaction>
</comment>
<dbReference type="Proteomes" id="UP000694540">
    <property type="component" value="Unplaced"/>
</dbReference>
<evidence type="ECO:0000256" key="8">
    <source>
        <dbReference type="RuleBase" id="RU362059"/>
    </source>
</evidence>
<keyword evidence="3 7" id="KW-0808">Transferase</keyword>
<keyword evidence="6 8" id="KW-0472">Membrane</keyword>
<keyword evidence="4 8" id="KW-0812">Transmembrane</keyword>
<dbReference type="InterPro" id="IPR035595">
    <property type="entry name" value="UDP_glycos_trans_CS"/>
</dbReference>
<feature type="chain" id="PRO_5034355496" description="UDP-glucuronosyltransferase" evidence="8">
    <location>
        <begin position="22"/>
        <end position="528"/>
    </location>
</feature>
<dbReference type="PROSITE" id="PS00375">
    <property type="entry name" value="UDPGT"/>
    <property type="match status" value="1"/>
</dbReference>
<protein>
    <recommendedName>
        <fullName evidence="8">UDP-glucuronosyltransferase</fullName>
        <ecNumber evidence="8">2.4.1.17</ecNumber>
    </recommendedName>
</protein>
<reference evidence="9" key="2">
    <citation type="submission" date="2025-09" db="UniProtKB">
        <authorList>
            <consortium name="Ensembl"/>
        </authorList>
    </citation>
    <scope>IDENTIFICATION</scope>
</reference>
<dbReference type="AlphaFoldDB" id="A0A8C3YCG4"/>
<evidence type="ECO:0000256" key="7">
    <source>
        <dbReference type="RuleBase" id="RU003718"/>
    </source>
</evidence>
<sequence length="528" mass="60618">MSKTRVFLFVLFFFCFSCASCGHLLVWPMEYSHWINLKTILDELAQRGHEVTVLVSSASVLVDPNEPSAFKFEVYPASFTKNELDLRFMKWIKMWAYDLQKSTLWAYDSKMQKLYYEYSDTVLKLCEDAVLNQKLMKKLQESRFDAVLGDAISPCAELLSELLNLPLVYSLRFTAGNTYEKLCGGLILPPSYVPVILSELTDKMTFMERVTNMLYYLHFNYAFETFNKKKWDKFYSEVLGRPTTLCELMGKTDIWLIRNYWDFDFPHPFLPNFEFVGGLHCKPAKPLPKEIKEFVQSSGEHGIVVFSLGSMVQNLTEERANTVASALAQIPQKIIWRFSGKKPEKLGSNTQLLKWIPQNDLLGHPKTKAFITHGGGNGIYEAIYHGIPMVGLPMFVDQHDNIAHMTAKGAAVRLDLNTMSSTDLLSALRTVISDPSYKENAMRLSRIHHDQPVKPLDRAVFWIEFVMRHKGAKHLRPALHDLTWYQYHSLDVIGFLLTCVAMAVYVITRCCLFCCRKLAETGKKGKRE</sequence>
<dbReference type="GO" id="GO:0015020">
    <property type="term" value="F:glucuronosyltransferase activity"/>
    <property type="evidence" value="ECO:0007669"/>
    <property type="project" value="UniProtKB-EC"/>
</dbReference>
<comment type="subcellular location">
    <subcellularLocation>
        <location evidence="8">Membrane</location>
        <topology evidence="8">Single-pass membrane protein</topology>
    </subcellularLocation>
</comment>